<dbReference type="InterPro" id="IPR028098">
    <property type="entry name" value="Glyco_trans_4-like_N"/>
</dbReference>
<dbReference type="InParanoid" id="A0A397RYP9"/>
<dbReference type="InterPro" id="IPR001296">
    <property type="entry name" value="Glyco_trans_1"/>
</dbReference>
<evidence type="ECO:0000313" key="3">
    <source>
        <dbReference type="EMBL" id="RIA78402.1"/>
    </source>
</evidence>
<name>A0A397RYP9_9MOLU</name>
<keyword evidence="3" id="KW-0328">Glycosyltransferase</keyword>
<gene>
    <name evidence="3" type="ORF">EI71_00354</name>
</gene>
<evidence type="ECO:0000259" key="2">
    <source>
        <dbReference type="Pfam" id="PF13439"/>
    </source>
</evidence>
<dbReference type="Pfam" id="PF13439">
    <property type="entry name" value="Glyco_transf_4"/>
    <property type="match status" value="1"/>
</dbReference>
<comment type="caution">
    <text evidence="3">The sequence shown here is derived from an EMBL/GenBank/DDBJ whole genome shotgun (WGS) entry which is preliminary data.</text>
</comment>
<dbReference type="SUPFAM" id="SSF53756">
    <property type="entry name" value="UDP-Glycosyltransferase/glycogen phosphorylase"/>
    <property type="match status" value="1"/>
</dbReference>
<dbReference type="InterPro" id="IPR050194">
    <property type="entry name" value="Glycosyltransferase_grp1"/>
</dbReference>
<dbReference type="Pfam" id="PF00534">
    <property type="entry name" value="Glycos_transf_1"/>
    <property type="match status" value="1"/>
</dbReference>
<dbReference type="RefSeq" id="WP_119015522.1">
    <property type="nucleotide sequence ID" value="NZ_QXEV01000002.1"/>
</dbReference>
<dbReference type="AlphaFoldDB" id="A0A397RYP9"/>
<sequence>MEKVLHISKYYYPFIGGVEQVARDCVDSLKGKYEQKVICFNHDKGDSVDNVDGVEVVRASCFAKIASQSLSIDYNKLFKKVIEEFKPDYVIFHYPNPFVASILTKYLKKKTFKFILWWHLDIVKQKVLKVFFEGQNKELLKYADRIVATSPNYIEGSPYLSKNKKKCSIIPCCFNEERIAYTDDNVKEALKIKEKYEGKTILFAFGRHVPYKGLTYLIQASKLLDESYKVLIGGKGPLTEELEHEAKGDSKVEFLGKISDEELKNYFLASDIFCFPSITKNEAFGIGLAEAMYFAKPAVTFHIECSGVNWVSIKDETGLECENGNVKSYAEAIKKLASSKELREKLGNAARLRTLNNFTFTKFKENTIELLESLKEE</sequence>
<organism evidence="3 4">
    <name type="scientific">Anaeroplasma bactoclasticum</name>
    <dbReference type="NCBI Taxonomy" id="2088"/>
    <lineage>
        <taxon>Bacteria</taxon>
        <taxon>Bacillati</taxon>
        <taxon>Mycoplasmatota</taxon>
        <taxon>Mollicutes</taxon>
        <taxon>Anaeroplasmatales</taxon>
        <taxon>Anaeroplasmataceae</taxon>
        <taxon>Anaeroplasma</taxon>
    </lineage>
</organism>
<dbReference type="FunCoup" id="A0A397RYP9">
    <property type="interactions" value="236"/>
</dbReference>
<keyword evidence="4" id="KW-1185">Reference proteome</keyword>
<keyword evidence="3" id="KW-0808">Transferase</keyword>
<dbReference type="Proteomes" id="UP000266506">
    <property type="component" value="Unassembled WGS sequence"/>
</dbReference>
<dbReference type="EMBL" id="QXEV01000002">
    <property type="protein sequence ID" value="RIA78402.1"/>
    <property type="molecule type" value="Genomic_DNA"/>
</dbReference>
<dbReference type="PANTHER" id="PTHR45947:SF3">
    <property type="entry name" value="SULFOQUINOVOSYL TRANSFERASE SQD2"/>
    <property type="match status" value="1"/>
</dbReference>
<evidence type="ECO:0000313" key="4">
    <source>
        <dbReference type="Proteomes" id="UP000266506"/>
    </source>
</evidence>
<reference evidence="3 4" key="1">
    <citation type="submission" date="2018-08" db="EMBL/GenBank/DDBJ databases">
        <title>Genomic Encyclopedia of Archaeal and Bacterial Type Strains, Phase II (KMG-II): from individual species to whole genera.</title>
        <authorList>
            <person name="Goeker M."/>
        </authorList>
    </citation>
    <scope>NUCLEOTIDE SEQUENCE [LARGE SCALE GENOMIC DNA]</scope>
    <source>
        <strain evidence="3 4">ATCC 27112</strain>
    </source>
</reference>
<feature type="domain" description="Glycosyl transferase family 1" evidence="1">
    <location>
        <begin position="188"/>
        <end position="352"/>
    </location>
</feature>
<dbReference type="Gene3D" id="3.40.50.2000">
    <property type="entry name" value="Glycogen Phosphorylase B"/>
    <property type="match status" value="2"/>
</dbReference>
<feature type="domain" description="Glycosyltransferase subfamily 4-like N-terminal" evidence="2">
    <location>
        <begin position="15"/>
        <end position="155"/>
    </location>
</feature>
<dbReference type="GO" id="GO:0016757">
    <property type="term" value="F:glycosyltransferase activity"/>
    <property type="evidence" value="ECO:0007669"/>
    <property type="project" value="UniProtKB-KW"/>
</dbReference>
<dbReference type="PANTHER" id="PTHR45947">
    <property type="entry name" value="SULFOQUINOVOSYL TRANSFERASE SQD2"/>
    <property type="match status" value="1"/>
</dbReference>
<protein>
    <submittedName>
        <fullName evidence="3">Rhamnosyl/mannosyltransferase</fullName>
    </submittedName>
</protein>
<proteinExistence type="predicted"/>
<evidence type="ECO:0000259" key="1">
    <source>
        <dbReference type="Pfam" id="PF00534"/>
    </source>
</evidence>
<accession>A0A397RYP9</accession>
<dbReference type="OrthoDB" id="9811239at2"/>